<keyword evidence="3" id="KW-1185">Reference proteome</keyword>
<dbReference type="InterPro" id="IPR003731">
    <property type="entry name" value="Di-Nase_FeMo-co_biosynth"/>
</dbReference>
<dbReference type="Proteomes" id="UP001605989">
    <property type="component" value="Unassembled WGS sequence"/>
</dbReference>
<comment type="caution">
    <text evidence="2">The sequence shown here is derived from an EMBL/GenBank/DDBJ whole genome shotgun (WGS) entry which is preliminary data.</text>
</comment>
<proteinExistence type="predicted"/>
<sequence>MMTNGKIAVTYDNGSVFQHFGRTEAFKFYTVEDKIVTGSEIISTNGVGHEPLAQWLKDHGADVLLCGNMGPGARNALQQAGIPFYCGVQGSCDEAVQAFLEDRLQYNPDATCSGGHHQHHAGHGHTCNHQ</sequence>
<reference evidence="2 3" key="1">
    <citation type="submission" date="2024-10" db="EMBL/GenBank/DDBJ databases">
        <authorList>
            <person name="Sang B.-I."/>
            <person name="Prabhaharan D."/>
        </authorList>
    </citation>
    <scope>NUCLEOTIDE SEQUENCE [LARGE SCALE GENOMIC DNA]</scope>
    <source>
        <strain evidence="2 3">MH</strain>
    </source>
</reference>
<protein>
    <submittedName>
        <fullName evidence="2">NifB/NifX family molybdenum-iron cluster-binding protein</fullName>
    </submittedName>
</protein>
<dbReference type="InterPro" id="IPR033913">
    <property type="entry name" value="MTH1175_dom"/>
</dbReference>
<name>A0ABW7DK31_9FIRM</name>
<dbReference type="PANTHER" id="PTHR42983:SF1">
    <property type="entry name" value="IRON-MOLYBDENUM PROTEIN"/>
    <property type="match status" value="1"/>
</dbReference>
<dbReference type="EMBL" id="JBIEKR010000001">
    <property type="protein sequence ID" value="MFG6271723.1"/>
    <property type="molecule type" value="Genomic_DNA"/>
</dbReference>
<dbReference type="RefSeq" id="WP_200817467.1">
    <property type="nucleotide sequence ID" value="NZ_CP011940.1"/>
</dbReference>
<dbReference type="SUPFAM" id="SSF53146">
    <property type="entry name" value="Nitrogenase accessory factor-like"/>
    <property type="match status" value="1"/>
</dbReference>
<evidence type="ECO:0000313" key="3">
    <source>
        <dbReference type="Proteomes" id="UP001605989"/>
    </source>
</evidence>
<organism evidence="2 3">
    <name type="scientific">Megasphaera hexanoica</name>
    <dbReference type="NCBI Taxonomy" id="1675036"/>
    <lineage>
        <taxon>Bacteria</taxon>
        <taxon>Bacillati</taxon>
        <taxon>Bacillota</taxon>
        <taxon>Negativicutes</taxon>
        <taxon>Veillonellales</taxon>
        <taxon>Veillonellaceae</taxon>
        <taxon>Megasphaera</taxon>
    </lineage>
</organism>
<evidence type="ECO:0000313" key="2">
    <source>
        <dbReference type="EMBL" id="MFG6271723.1"/>
    </source>
</evidence>
<evidence type="ECO:0000259" key="1">
    <source>
        <dbReference type="Pfam" id="PF02579"/>
    </source>
</evidence>
<dbReference type="CDD" id="cd00851">
    <property type="entry name" value="MTH1175"/>
    <property type="match status" value="1"/>
</dbReference>
<dbReference type="Gene3D" id="3.30.420.130">
    <property type="entry name" value="Dinitrogenase iron-molybdenum cofactor biosynthesis domain"/>
    <property type="match status" value="1"/>
</dbReference>
<accession>A0ABW7DK31</accession>
<dbReference type="Pfam" id="PF02579">
    <property type="entry name" value="Nitro_FeMo-Co"/>
    <property type="match status" value="1"/>
</dbReference>
<dbReference type="InterPro" id="IPR036105">
    <property type="entry name" value="DiNase_FeMo-co_biosyn_sf"/>
</dbReference>
<feature type="domain" description="Dinitrogenase iron-molybdenum cofactor biosynthesis" evidence="1">
    <location>
        <begin position="13"/>
        <end position="100"/>
    </location>
</feature>
<gene>
    <name evidence="2" type="ORF">ACGTZG_00790</name>
</gene>
<dbReference type="PANTHER" id="PTHR42983">
    <property type="entry name" value="DINITROGENASE IRON-MOLYBDENUM COFACTOR PROTEIN-RELATED"/>
    <property type="match status" value="1"/>
</dbReference>